<dbReference type="AlphaFoldDB" id="A0AAV0B6B6"/>
<evidence type="ECO:0000313" key="2">
    <source>
        <dbReference type="EMBL" id="CAH7679176.1"/>
    </source>
</evidence>
<dbReference type="EMBL" id="CALTRL010003258">
    <property type="protein sequence ID" value="CAH7679176.1"/>
    <property type="molecule type" value="Genomic_DNA"/>
</dbReference>
<keyword evidence="3" id="KW-1185">Reference proteome</keyword>
<dbReference type="Proteomes" id="UP001153365">
    <property type="component" value="Unassembled WGS sequence"/>
</dbReference>
<comment type="caution">
    <text evidence="2">The sequence shown here is derived from an EMBL/GenBank/DDBJ whole genome shotgun (WGS) entry which is preliminary data.</text>
</comment>
<reference evidence="2" key="1">
    <citation type="submission" date="2022-06" db="EMBL/GenBank/DDBJ databases">
        <authorList>
            <consortium name="SYNGENTA / RWTH Aachen University"/>
        </authorList>
    </citation>
    <scope>NUCLEOTIDE SEQUENCE</scope>
</reference>
<name>A0AAV0B6B6_PHAPC</name>
<sequence>MDDVDKRESKKKVSKKTPIDLTDAKYYFYECYISEDGPKINLGDCDYLQNNLTISAETIVVKRGELIYRGYDTCSIMLAVQDYAKHSYSINSKSLGEVIKRLSNGCLVRKPQFFGGITVFDVDENLAFYKNDPNRTDLAPVQTVVRNVLEKGDAGKKGNGIVKSKGKLKGKGKGEGKEEGEGKEI</sequence>
<evidence type="ECO:0000313" key="3">
    <source>
        <dbReference type="Proteomes" id="UP001153365"/>
    </source>
</evidence>
<organism evidence="2 3">
    <name type="scientific">Phakopsora pachyrhizi</name>
    <name type="common">Asian soybean rust disease fungus</name>
    <dbReference type="NCBI Taxonomy" id="170000"/>
    <lineage>
        <taxon>Eukaryota</taxon>
        <taxon>Fungi</taxon>
        <taxon>Dikarya</taxon>
        <taxon>Basidiomycota</taxon>
        <taxon>Pucciniomycotina</taxon>
        <taxon>Pucciniomycetes</taxon>
        <taxon>Pucciniales</taxon>
        <taxon>Phakopsoraceae</taxon>
        <taxon>Phakopsora</taxon>
    </lineage>
</organism>
<feature type="compositionally biased region" description="Basic and acidic residues" evidence="1">
    <location>
        <begin position="172"/>
        <end position="185"/>
    </location>
</feature>
<gene>
    <name evidence="2" type="ORF">PPACK8108_LOCUS13249</name>
</gene>
<accession>A0AAV0B6B6</accession>
<protein>
    <submittedName>
        <fullName evidence="2">Expressed protein</fullName>
    </submittedName>
</protein>
<proteinExistence type="predicted"/>
<evidence type="ECO:0000256" key="1">
    <source>
        <dbReference type="SAM" id="MobiDB-lite"/>
    </source>
</evidence>
<feature type="region of interest" description="Disordered" evidence="1">
    <location>
        <begin position="153"/>
        <end position="185"/>
    </location>
</feature>